<dbReference type="EMBL" id="JXTC01000001">
    <property type="protein sequence ID" value="POO03972.1"/>
    <property type="molecule type" value="Genomic_DNA"/>
</dbReference>
<gene>
    <name evidence="1" type="ORF">TorRG33x02_002760</name>
</gene>
<dbReference type="Proteomes" id="UP000237000">
    <property type="component" value="Unassembled WGS sequence"/>
</dbReference>
<protein>
    <submittedName>
        <fullName evidence="1">Uncharacterized protein</fullName>
    </submittedName>
</protein>
<evidence type="ECO:0000313" key="2">
    <source>
        <dbReference type="Proteomes" id="UP000237000"/>
    </source>
</evidence>
<organism evidence="1 2">
    <name type="scientific">Trema orientale</name>
    <name type="common">Charcoal tree</name>
    <name type="synonym">Celtis orientalis</name>
    <dbReference type="NCBI Taxonomy" id="63057"/>
    <lineage>
        <taxon>Eukaryota</taxon>
        <taxon>Viridiplantae</taxon>
        <taxon>Streptophyta</taxon>
        <taxon>Embryophyta</taxon>
        <taxon>Tracheophyta</taxon>
        <taxon>Spermatophyta</taxon>
        <taxon>Magnoliopsida</taxon>
        <taxon>eudicotyledons</taxon>
        <taxon>Gunneridae</taxon>
        <taxon>Pentapetalae</taxon>
        <taxon>rosids</taxon>
        <taxon>fabids</taxon>
        <taxon>Rosales</taxon>
        <taxon>Cannabaceae</taxon>
        <taxon>Trema</taxon>
    </lineage>
</organism>
<evidence type="ECO:0000313" key="1">
    <source>
        <dbReference type="EMBL" id="POO03972.1"/>
    </source>
</evidence>
<accession>A0A2P5G1R7</accession>
<name>A0A2P5G1R7_TREOI</name>
<sequence length="72" mass="7795">MHPQTPPLINALVEEQWSLVLACAERREGKKGIFLSSNSMKIGWTPMVGGEGRGRAIGCGGDEDEVKVDEVI</sequence>
<dbReference type="AlphaFoldDB" id="A0A2P5G1R7"/>
<proteinExistence type="predicted"/>
<reference evidence="2" key="1">
    <citation type="submission" date="2016-06" db="EMBL/GenBank/DDBJ databases">
        <title>Parallel loss of symbiosis genes in relatives of nitrogen-fixing non-legume Parasponia.</title>
        <authorList>
            <person name="Van Velzen R."/>
            <person name="Holmer R."/>
            <person name="Bu F."/>
            <person name="Rutten L."/>
            <person name="Van Zeijl A."/>
            <person name="Liu W."/>
            <person name="Santuari L."/>
            <person name="Cao Q."/>
            <person name="Sharma T."/>
            <person name="Shen D."/>
            <person name="Roswanjaya Y."/>
            <person name="Wardhani T."/>
            <person name="Kalhor M.S."/>
            <person name="Jansen J."/>
            <person name="Van den Hoogen J."/>
            <person name="Gungor B."/>
            <person name="Hartog M."/>
            <person name="Hontelez J."/>
            <person name="Verver J."/>
            <person name="Yang W.-C."/>
            <person name="Schijlen E."/>
            <person name="Repin R."/>
            <person name="Schilthuizen M."/>
            <person name="Schranz E."/>
            <person name="Heidstra R."/>
            <person name="Miyata K."/>
            <person name="Fedorova E."/>
            <person name="Kohlen W."/>
            <person name="Bisseling T."/>
            <person name="Smit S."/>
            <person name="Geurts R."/>
        </authorList>
    </citation>
    <scope>NUCLEOTIDE SEQUENCE [LARGE SCALE GENOMIC DNA]</scope>
    <source>
        <strain evidence="2">cv. RG33-2</strain>
    </source>
</reference>
<keyword evidence="2" id="KW-1185">Reference proteome</keyword>
<comment type="caution">
    <text evidence="1">The sequence shown here is derived from an EMBL/GenBank/DDBJ whole genome shotgun (WGS) entry which is preliminary data.</text>
</comment>
<dbReference type="InParanoid" id="A0A2P5G1R7"/>